<dbReference type="AlphaFoldDB" id="A0AAN7EIZ0"/>
<comment type="function">
    <text evidence="10">Mediates both low-affinity uptake and efflux of sugar across the membrane.</text>
</comment>
<evidence type="ECO:0000256" key="2">
    <source>
        <dbReference type="ARBA" id="ARBA00007809"/>
    </source>
</evidence>
<reference evidence="11 12" key="1">
    <citation type="journal article" date="2023" name="G3 (Bethesda)">
        <title>A haplotype-resolved chromosome-scale genome for Quercus rubra L. provides insights into the genetics of adaptive traits for red oak species.</title>
        <authorList>
            <person name="Kapoor B."/>
            <person name="Jenkins J."/>
            <person name="Schmutz J."/>
            <person name="Zhebentyayeva T."/>
            <person name="Kuelheim C."/>
            <person name="Coggeshall M."/>
            <person name="Heim C."/>
            <person name="Lasky J.R."/>
            <person name="Leites L."/>
            <person name="Islam-Faridi N."/>
            <person name="Romero-Severson J."/>
            <person name="DeLeo V.L."/>
            <person name="Lucas S.M."/>
            <person name="Lazic D."/>
            <person name="Gailing O."/>
            <person name="Carlson J."/>
            <person name="Staton M."/>
        </authorList>
    </citation>
    <scope>NUCLEOTIDE SEQUENCE [LARGE SCALE GENOMIC DNA]</scope>
    <source>
        <strain evidence="11">Pseudo-F2</strain>
    </source>
</reference>
<feature type="transmembrane region" description="Helical" evidence="10">
    <location>
        <begin position="144"/>
        <end position="165"/>
    </location>
</feature>
<dbReference type="GO" id="GO:0051119">
    <property type="term" value="F:sugar transmembrane transporter activity"/>
    <property type="evidence" value="ECO:0007669"/>
    <property type="project" value="InterPro"/>
</dbReference>
<organism evidence="11 12">
    <name type="scientific">Quercus rubra</name>
    <name type="common">Northern red oak</name>
    <name type="synonym">Quercus borealis</name>
    <dbReference type="NCBI Taxonomy" id="3512"/>
    <lineage>
        <taxon>Eukaryota</taxon>
        <taxon>Viridiplantae</taxon>
        <taxon>Streptophyta</taxon>
        <taxon>Embryophyta</taxon>
        <taxon>Tracheophyta</taxon>
        <taxon>Spermatophyta</taxon>
        <taxon>Magnoliopsida</taxon>
        <taxon>eudicotyledons</taxon>
        <taxon>Gunneridae</taxon>
        <taxon>Pentapetalae</taxon>
        <taxon>rosids</taxon>
        <taxon>fabids</taxon>
        <taxon>Fagales</taxon>
        <taxon>Fagaceae</taxon>
        <taxon>Quercus</taxon>
    </lineage>
</organism>
<evidence type="ECO:0000256" key="3">
    <source>
        <dbReference type="ARBA" id="ARBA00022448"/>
    </source>
</evidence>
<evidence type="ECO:0000256" key="5">
    <source>
        <dbReference type="ARBA" id="ARBA00022597"/>
    </source>
</evidence>
<keyword evidence="7" id="KW-0677">Repeat</keyword>
<keyword evidence="4" id="KW-1003">Cell membrane</keyword>
<feature type="transmembrane region" description="Helical" evidence="10">
    <location>
        <begin position="261"/>
        <end position="282"/>
    </location>
</feature>
<evidence type="ECO:0000256" key="1">
    <source>
        <dbReference type="ARBA" id="ARBA00004651"/>
    </source>
</evidence>
<feature type="transmembrane region" description="Helical" evidence="10">
    <location>
        <begin position="172"/>
        <end position="195"/>
    </location>
</feature>
<comment type="subcellular location">
    <subcellularLocation>
        <location evidence="1">Cell membrane</location>
        <topology evidence="1">Multi-pass membrane protein</topology>
    </subcellularLocation>
</comment>
<dbReference type="PANTHER" id="PTHR10791:SF44">
    <property type="entry name" value="BIDIRECTIONAL SUGAR TRANSPORTER SWEET1"/>
    <property type="match status" value="1"/>
</dbReference>
<evidence type="ECO:0000313" key="11">
    <source>
        <dbReference type="EMBL" id="KAK4572543.1"/>
    </source>
</evidence>
<keyword evidence="5 10" id="KW-0762">Sugar transport</keyword>
<evidence type="ECO:0000256" key="8">
    <source>
        <dbReference type="ARBA" id="ARBA00022989"/>
    </source>
</evidence>
<gene>
    <name evidence="11" type="ORF">RGQ29_030823</name>
</gene>
<name>A0AAN7EIZ0_QUERU</name>
<protein>
    <recommendedName>
        <fullName evidence="10">Bidirectional sugar transporter SWEET</fullName>
    </recommendedName>
</protein>
<comment type="caution">
    <text evidence="11">The sequence shown here is derived from an EMBL/GenBank/DDBJ whole genome shotgun (WGS) entry which is preliminary data.</text>
</comment>
<proteinExistence type="inferred from homology"/>
<keyword evidence="9 10" id="KW-0472">Membrane</keyword>
<feature type="transmembrane region" description="Helical" evidence="10">
    <location>
        <begin position="78"/>
        <end position="103"/>
    </location>
</feature>
<dbReference type="InterPro" id="IPR004316">
    <property type="entry name" value="SWEET_rpt"/>
</dbReference>
<dbReference type="Pfam" id="PF03083">
    <property type="entry name" value="MtN3_slv"/>
    <property type="match status" value="2"/>
</dbReference>
<dbReference type="Proteomes" id="UP001324115">
    <property type="component" value="Unassembled WGS sequence"/>
</dbReference>
<keyword evidence="8 10" id="KW-1133">Transmembrane helix</keyword>
<feature type="transmembrane region" description="Helical" evidence="10">
    <location>
        <begin position="233"/>
        <end position="255"/>
    </location>
</feature>
<evidence type="ECO:0000256" key="9">
    <source>
        <dbReference type="ARBA" id="ARBA00023136"/>
    </source>
</evidence>
<keyword evidence="3 10" id="KW-0813">Transport</keyword>
<dbReference type="EMBL" id="JAXUIC010000009">
    <property type="protein sequence ID" value="KAK4572543.1"/>
    <property type="molecule type" value="Genomic_DNA"/>
</dbReference>
<dbReference type="GO" id="GO:0005886">
    <property type="term" value="C:plasma membrane"/>
    <property type="evidence" value="ECO:0007669"/>
    <property type="project" value="UniProtKB-SubCell"/>
</dbReference>
<evidence type="ECO:0000256" key="6">
    <source>
        <dbReference type="ARBA" id="ARBA00022692"/>
    </source>
</evidence>
<evidence type="ECO:0000313" key="12">
    <source>
        <dbReference type="Proteomes" id="UP001324115"/>
    </source>
</evidence>
<evidence type="ECO:0000256" key="4">
    <source>
        <dbReference type="ARBA" id="ARBA00022475"/>
    </source>
</evidence>
<dbReference type="FunFam" id="1.20.1280.290:FF:000002">
    <property type="entry name" value="Bidirectional sugar transporter SWEET"/>
    <property type="match status" value="1"/>
</dbReference>
<dbReference type="GO" id="GO:0051260">
    <property type="term" value="P:protein homooligomerization"/>
    <property type="evidence" value="ECO:0007669"/>
    <property type="project" value="UniProtKB-ARBA"/>
</dbReference>
<keyword evidence="6 10" id="KW-0812">Transmembrane</keyword>
<comment type="similarity">
    <text evidence="2 10">Belongs to the SWEET sugar transporter family.</text>
</comment>
<evidence type="ECO:0000256" key="7">
    <source>
        <dbReference type="ARBA" id="ARBA00022737"/>
    </source>
</evidence>
<dbReference type="PANTHER" id="PTHR10791">
    <property type="entry name" value="RAG1-ACTIVATING PROTEIN 1"/>
    <property type="match status" value="1"/>
</dbReference>
<comment type="caution">
    <text evidence="10">Lacks conserved residue(s) required for the propagation of feature annotation.</text>
</comment>
<feature type="transmembrane region" description="Helical" evidence="10">
    <location>
        <begin position="201"/>
        <end position="221"/>
    </location>
</feature>
<accession>A0AAN7EIZ0</accession>
<sequence>MNLSHSTRGQFLLLTTKSKDKFLTQKHTYGIGDKTNFKNLLCSKWMLITVLIFCFPLYKHTCFGFCIETMNQMQKTAHSVFGIFGNITALFLFLAPMITFWRIIKSKSTEQFSGIPYVMTLLNCLLSFWYGLPFVSKNNLLVSTINGTGAGIEIIYVLIFIVYAPKKEKTKILGLFAFVLTFFAAVALISLLALHGNTRKLFCGFATAVFSIIMYGSPLSIMRTVIRTKSVEFMPFFLSLFCFLCGTSWFIFGLLGMDPFVYVNNGFGSFLGALQLILYFIYRKNKGKGKDENNSTCVVSVELGLPDEPNEDKELSNTNGAQNGHV</sequence>
<dbReference type="FunFam" id="1.20.1280.290:FF:000014">
    <property type="entry name" value="Bidirectional sugar transporter SWEET"/>
    <property type="match status" value="1"/>
</dbReference>
<keyword evidence="12" id="KW-1185">Reference proteome</keyword>
<evidence type="ECO:0000256" key="10">
    <source>
        <dbReference type="RuleBase" id="RU910715"/>
    </source>
</evidence>
<dbReference type="InterPro" id="IPR047664">
    <property type="entry name" value="SWEET"/>
</dbReference>
<feature type="transmembrane region" description="Helical" evidence="10">
    <location>
        <begin position="41"/>
        <end position="58"/>
    </location>
</feature>
<dbReference type="Gene3D" id="1.20.1280.290">
    <property type="match status" value="2"/>
</dbReference>
<feature type="transmembrane region" description="Helical" evidence="10">
    <location>
        <begin position="115"/>
        <end position="132"/>
    </location>
</feature>